<keyword evidence="2" id="KW-0812">Transmembrane</keyword>
<name>A0A134CM04_9FIRM</name>
<dbReference type="STRING" id="1588748.HMPREF3182_00092"/>
<protein>
    <submittedName>
        <fullName evidence="3">Uncharacterized protein</fullName>
    </submittedName>
</protein>
<organism evidence="3 4">
    <name type="scientific">Megasphaera hutchinsoni</name>
    <dbReference type="NCBI Taxonomy" id="1588748"/>
    <lineage>
        <taxon>Bacteria</taxon>
        <taxon>Bacillati</taxon>
        <taxon>Bacillota</taxon>
        <taxon>Negativicutes</taxon>
        <taxon>Veillonellales</taxon>
        <taxon>Veillonellaceae</taxon>
        <taxon>Megasphaera</taxon>
    </lineage>
</organism>
<feature type="transmembrane region" description="Helical" evidence="2">
    <location>
        <begin position="43"/>
        <end position="66"/>
    </location>
</feature>
<reference evidence="4" key="1">
    <citation type="submission" date="2016-01" db="EMBL/GenBank/DDBJ databases">
        <authorList>
            <person name="Mitreva M."/>
            <person name="Pepin K.H."/>
            <person name="Mihindukulasuriya K.A."/>
            <person name="Fulton R."/>
            <person name="Fronick C."/>
            <person name="O'Laughlin M."/>
            <person name="Miner T."/>
            <person name="Herter B."/>
            <person name="Rosa B.A."/>
            <person name="Cordes M."/>
            <person name="Tomlinson C."/>
            <person name="Wollam A."/>
            <person name="Palsikar V.B."/>
            <person name="Mardis E.R."/>
            <person name="Wilson R.K."/>
        </authorList>
    </citation>
    <scope>NUCLEOTIDE SEQUENCE [LARGE SCALE GENOMIC DNA]</scope>
    <source>
        <strain evidence="4">KA00182</strain>
    </source>
</reference>
<dbReference type="Proteomes" id="UP000070160">
    <property type="component" value="Unassembled WGS sequence"/>
</dbReference>
<keyword evidence="4" id="KW-1185">Reference proteome</keyword>
<feature type="region of interest" description="Disordered" evidence="1">
    <location>
        <begin position="82"/>
        <end position="115"/>
    </location>
</feature>
<evidence type="ECO:0000256" key="1">
    <source>
        <dbReference type="SAM" id="MobiDB-lite"/>
    </source>
</evidence>
<proteinExistence type="predicted"/>
<sequence length="455" mass="52178">MRRRTREGVDFYRRDKYTEDNIRKGITSMREKKQHTPLRISRGVWTVVVGMGLSLSSVFCSGIGYAETTPDMSEQMTALIDAVPTAKDKNKETDKEKKKKETPYERLLADASKEEKPVPIRDNDTIADLVATLQPLAPLSKEDAKTIAAWDSVVIAPLTKEDINIGGIYRGMSGKQLIARFGLPQKRQKKDRLVTWTYEQPNQSFHCELRMTRNGKEEDALVEAMTLTKGQDIDIGRKIHLNMPTEQLLCTFGVPHNVLRDVKANVYYIIYEQADTDLIFAVAERRIQRVAFMPARYPYHNEQAVTRREERVERDFSLMGYSLGDELVKRQYNMWKSKLHRGSYTVWLYGDYGVLVNAKGNVERIFLLTNSGYTSRGVTLGYRLSTVLALYGQPEFVVWGKKDEGVDVYYYHHPILSSAYLAIVIKRETQRVDDVIVTAMPLVRLQDQLARYGLP</sequence>
<feature type="compositionally biased region" description="Basic and acidic residues" evidence="1">
    <location>
        <begin position="86"/>
        <end position="115"/>
    </location>
</feature>
<keyword evidence="2" id="KW-1133">Transmembrane helix</keyword>
<accession>A0A134CM04</accession>
<comment type="caution">
    <text evidence="3">The sequence shown here is derived from an EMBL/GenBank/DDBJ whole genome shotgun (WGS) entry which is preliminary data.</text>
</comment>
<gene>
    <name evidence="3" type="ORF">HMPREF3182_00092</name>
</gene>
<keyword evidence="2" id="KW-0472">Membrane</keyword>
<evidence type="ECO:0000313" key="3">
    <source>
        <dbReference type="EMBL" id="KXB93174.1"/>
    </source>
</evidence>
<evidence type="ECO:0000256" key="2">
    <source>
        <dbReference type="SAM" id="Phobius"/>
    </source>
</evidence>
<dbReference type="EMBL" id="LSDT01000002">
    <property type="protein sequence ID" value="KXB93174.1"/>
    <property type="molecule type" value="Genomic_DNA"/>
</dbReference>
<evidence type="ECO:0000313" key="4">
    <source>
        <dbReference type="Proteomes" id="UP000070160"/>
    </source>
</evidence>
<dbReference type="AlphaFoldDB" id="A0A134CM04"/>